<reference evidence="2" key="1">
    <citation type="submission" date="2020-05" db="EMBL/GenBank/DDBJ databases">
        <title>WGS assembly of Panicum virgatum.</title>
        <authorList>
            <person name="Lovell J.T."/>
            <person name="Jenkins J."/>
            <person name="Shu S."/>
            <person name="Juenger T.E."/>
            <person name="Schmutz J."/>
        </authorList>
    </citation>
    <scope>NUCLEOTIDE SEQUENCE</scope>
    <source>
        <strain evidence="2">AP13</strain>
    </source>
</reference>
<dbReference type="Gene3D" id="6.10.140.1230">
    <property type="match status" value="1"/>
</dbReference>
<evidence type="ECO:0000256" key="1">
    <source>
        <dbReference type="SAM" id="MobiDB-lite"/>
    </source>
</evidence>
<dbReference type="Proteomes" id="UP000823388">
    <property type="component" value="Chromosome 2K"/>
</dbReference>
<feature type="region of interest" description="Disordered" evidence="1">
    <location>
        <begin position="191"/>
        <end position="230"/>
    </location>
</feature>
<accession>A0A8T0WA20</accession>
<dbReference type="Pfam" id="PF03357">
    <property type="entry name" value="Snf7"/>
    <property type="match status" value="1"/>
</dbReference>
<dbReference type="GO" id="GO:0007034">
    <property type="term" value="P:vacuolar transport"/>
    <property type="evidence" value="ECO:0007669"/>
    <property type="project" value="InterPro"/>
</dbReference>
<gene>
    <name evidence="2" type="ORF">PVAP13_2KG421950</name>
</gene>
<dbReference type="PANTHER" id="PTHR10476">
    <property type="entry name" value="CHARGED MULTIVESICULAR BODY PROTEIN"/>
    <property type="match status" value="1"/>
</dbReference>
<feature type="compositionally biased region" description="Acidic residues" evidence="1">
    <location>
        <begin position="207"/>
        <end position="216"/>
    </location>
</feature>
<proteinExistence type="predicted"/>
<organism evidence="2 3">
    <name type="scientific">Panicum virgatum</name>
    <name type="common">Blackwell switchgrass</name>
    <dbReference type="NCBI Taxonomy" id="38727"/>
    <lineage>
        <taxon>Eukaryota</taxon>
        <taxon>Viridiplantae</taxon>
        <taxon>Streptophyta</taxon>
        <taxon>Embryophyta</taxon>
        <taxon>Tracheophyta</taxon>
        <taxon>Spermatophyta</taxon>
        <taxon>Magnoliopsida</taxon>
        <taxon>Liliopsida</taxon>
        <taxon>Poales</taxon>
        <taxon>Poaceae</taxon>
        <taxon>PACMAD clade</taxon>
        <taxon>Panicoideae</taxon>
        <taxon>Panicodae</taxon>
        <taxon>Paniceae</taxon>
        <taxon>Panicinae</taxon>
        <taxon>Panicum</taxon>
        <taxon>Panicum sect. Hiantes</taxon>
    </lineage>
</organism>
<protein>
    <submittedName>
        <fullName evidence="2">Uncharacterized protein</fullName>
    </submittedName>
</protein>
<evidence type="ECO:0000313" key="3">
    <source>
        <dbReference type="Proteomes" id="UP000823388"/>
    </source>
</evidence>
<dbReference type="OrthoDB" id="687905at2759"/>
<comment type="caution">
    <text evidence="2">The sequence shown here is derived from an EMBL/GenBank/DDBJ whole genome shotgun (WGS) entry which is preliminary data.</text>
</comment>
<name>A0A8T0WA20_PANVG</name>
<dbReference type="AlphaFoldDB" id="A0A8T0WA20"/>
<dbReference type="InterPro" id="IPR005024">
    <property type="entry name" value="Snf7_fam"/>
</dbReference>
<dbReference type="EMBL" id="CM029039">
    <property type="protein sequence ID" value="KAG2645352.1"/>
    <property type="molecule type" value="Genomic_DNA"/>
</dbReference>
<keyword evidence="3" id="KW-1185">Reference proteome</keyword>
<sequence length="230" mass="26307">MEMLKGLLQPRPTPRQQLRKWQGRLSNERLGLDRRVQEVRREEKKVEKAIREAAKRNDMVSAKILAKELVRSRRTVNRLYENKAQISSVSMRLGEIIGIERTANCLSKSAEVMKIVNDLMKAPELAHTMQKLSKEMLKAEVMEHVVNETVDSALDFEDIEYEIEEEVDKVLAALGAETASLLPVLAAQRIKKDSKSSVPGQQQTVDEGIEDDQEDLEEKRREQVFAKVRS</sequence>
<evidence type="ECO:0000313" key="2">
    <source>
        <dbReference type="EMBL" id="KAG2645352.1"/>
    </source>
</evidence>
<feature type="compositionally biased region" description="Polar residues" evidence="1">
    <location>
        <begin position="196"/>
        <end position="205"/>
    </location>
</feature>